<feature type="transmembrane region" description="Helical" evidence="10">
    <location>
        <begin position="971"/>
        <end position="992"/>
    </location>
</feature>
<evidence type="ECO:0000256" key="2">
    <source>
        <dbReference type="ARBA" id="ARBA00007613"/>
    </source>
</evidence>
<evidence type="ECO:0000256" key="3">
    <source>
        <dbReference type="ARBA" id="ARBA00010942"/>
    </source>
</evidence>
<dbReference type="Gene3D" id="3.30.2090.10">
    <property type="entry name" value="Multidrug efflux transporter AcrB TolC docking domain, DN and DC subdomains"/>
    <property type="match status" value="2"/>
</dbReference>
<dbReference type="SUPFAM" id="SSF82714">
    <property type="entry name" value="Multidrug efflux transporter AcrB TolC docking domain, DN and DC subdomains"/>
    <property type="match status" value="2"/>
</dbReference>
<sequence>MLYKIIQFSVKNKLIIGLMTFALIIWGVYSATKLPLDAVPDITNNQVQIITSTPTLAAQETEQLVTYPIEQSLANIPGITEMRSISRFGLSVVTVVFDESVDIYFARQLITEKLKEAEENIPQGIGTPEMSPVSTGLGEIYQYVIHPKKGSEDKYSATDLRTMQDWVVARQLYGTPGVAEINSFGGKLKQYEVAINPYRLKAMNVTIADIFAALQKNNENTGGAYIDKKPNAYFIRGIGLISSLDDISNTVIKTVNGIPVLIKDVAEARIGSAVRYGALTYNGDKEAVGGIVMMLKGENSAEVVSRVKEKMLTIQKSLPADIIVEPFVDRTNLIDRAIRTVETNLVEGALIVILVLVLFLGNFRAGLIVASAIPLSLLFALGMMNVFGVSANLMSLGAIDFGLIVDGAVIIVEATLHFLAVHHKSQKLSQHTMDRAVEASAKKMMSSAAFGQIIILIVYLPILSLQGIEGKMFRPMAETVSFAIVGALILSLTYIPMMSALFLSKNISAKKTFADKMMAKIHNFYVPLLQKAIAFKYAVVAAAIALLTVSLLLFSRMGGEFIPQLQEGDFAVHCILPQGTSLSQSIETSMQASRILKSFPEVNTVVGKTGSAEVPTDPMPPEATDLIVTLKPKKDWKDSDKSYEELSAEMMEKLEMIPGVFFEVSQPIQMRFNELMTGVRQDVAIKIFGENIDTLAELAPDVAKVVQTVQGATEPQIEQTVGLPQITITYDRARLASYGLNIEDINHTVSTAFAGETAGVVFEDEKKFNLVARLDSASRSSIEDVSSLFIPTANGVQIPLSQIAKVEYKDGPAQISREDGKRRIVVGFNVKDRDVESVVTEIQQKLTDANLLPPGYYYTYGGTFENLEQASSRLQIAVPVALALIFLLLYFAFRNLKDSLLIFTAIPMSAIGGVFALLIRDMPFSISAGVGFIALFGVAVLNGIVLVSTFKDLQKSGVNNVIRRVIEGTSIRLRPVLMTAAVASFGFFPMAFSTGSGAEVQRPLATVVIGGLVTATFLTLFVLPLLYIIFNSKNQFRTKLRNIKNSPLPVLVLLLCLVTGSFQAQERISPNDAVKIALANNLQYSVNRAQVSKAVLETKTTREIPKTGIFIENDDMRPSDPNGELKIGVQQSIQWPGLYKAKRKYFEEQLKYHQLNKGMLDAVIKKEVNTAFYQLWYLQDLARLYQKLDEYYTSMYEAANLRFKTGEAAGLENIAAEARMKELQAQKQQNQQNISVQQQQLSLFLNTQTMYLPEDTNLQKLDVDDFPSDSLHPSLALQHQNIEIARANIDVQKMQNKPDFSGRLFSQRLYGMKDPITGFSVAVEFPIFGKTAYKAKLQAAEAEVEIQQSQLRYQESQFAAQTRTSYTEILKASEMLKYYESIGLKQADQIFDAAMLSYKAGEIGFSEMHQFFTQAIDIRKNYLIALNEYNMAVIQYNYYIKN</sequence>
<evidence type="ECO:0000256" key="10">
    <source>
        <dbReference type="SAM" id="Phobius"/>
    </source>
</evidence>
<dbReference type="PANTHER" id="PTHR32063">
    <property type="match status" value="1"/>
</dbReference>
<dbReference type="Gene3D" id="1.20.1600.10">
    <property type="entry name" value="Outer membrane efflux proteins (OEP)"/>
    <property type="match status" value="1"/>
</dbReference>
<comment type="subcellular location">
    <subcellularLocation>
        <location evidence="1">Cell membrane</location>
        <topology evidence="1">Multi-pass membrane protein</topology>
    </subcellularLocation>
</comment>
<evidence type="ECO:0000256" key="5">
    <source>
        <dbReference type="ARBA" id="ARBA00022475"/>
    </source>
</evidence>
<feature type="transmembrane region" description="Helical" evidence="10">
    <location>
        <begin position="375"/>
        <end position="395"/>
    </location>
</feature>
<dbReference type="PRINTS" id="PR00702">
    <property type="entry name" value="ACRIFLAVINRP"/>
</dbReference>
<feature type="transmembrane region" description="Helical" evidence="10">
    <location>
        <begin position="401"/>
        <end position="423"/>
    </location>
</feature>
<feature type="transmembrane region" description="Helical" evidence="10">
    <location>
        <begin position="444"/>
        <end position="462"/>
    </location>
</feature>
<dbReference type="SUPFAM" id="SSF82693">
    <property type="entry name" value="Multidrug efflux transporter AcrB pore domain, PN1, PN2, PC1 and PC2 subdomains"/>
    <property type="match status" value="3"/>
</dbReference>
<dbReference type="NCBIfam" id="TIGR00914">
    <property type="entry name" value="2A0601"/>
    <property type="match status" value="1"/>
</dbReference>
<feature type="transmembrane region" description="Helical" evidence="10">
    <location>
        <begin position="900"/>
        <end position="919"/>
    </location>
</feature>
<name>A0A1I3LIG0_9FLAO</name>
<protein>
    <submittedName>
        <fullName evidence="11">Cobalt-zinc-cadmium resistance protein CzcA</fullName>
    </submittedName>
</protein>
<evidence type="ECO:0000313" key="12">
    <source>
        <dbReference type="Proteomes" id="UP000242560"/>
    </source>
</evidence>
<dbReference type="InterPro" id="IPR001036">
    <property type="entry name" value="Acrflvin-R"/>
</dbReference>
<keyword evidence="9" id="KW-0175">Coiled coil</keyword>
<dbReference type="SUPFAM" id="SSF82866">
    <property type="entry name" value="Multidrug efflux transporter AcrB transmembrane domain"/>
    <property type="match status" value="2"/>
</dbReference>
<evidence type="ECO:0000256" key="9">
    <source>
        <dbReference type="SAM" id="Coils"/>
    </source>
</evidence>
<evidence type="ECO:0000256" key="6">
    <source>
        <dbReference type="ARBA" id="ARBA00022692"/>
    </source>
</evidence>
<keyword evidence="6 10" id="KW-0812">Transmembrane</keyword>
<evidence type="ECO:0000256" key="1">
    <source>
        <dbReference type="ARBA" id="ARBA00004651"/>
    </source>
</evidence>
<feature type="transmembrane region" description="Helical" evidence="10">
    <location>
        <begin position="482"/>
        <end position="503"/>
    </location>
</feature>
<dbReference type="GO" id="GO:0008324">
    <property type="term" value="F:monoatomic cation transmembrane transporter activity"/>
    <property type="evidence" value="ECO:0007669"/>
    <property type="project" value="InterPro"/>
</dbReference>
<keyword evidence="12" id="KW-1185">Reference proteome</keyword>
<accession>A0A1I3LIG0</accession>
<keyword evidence="7 10" id="KW-1133">Transmembrane helix</keyword>
<dbReference type="Pfam" id="PF00873">
    <property type="entry name" value="ACR_tran"/>
    <property type="match status" value="1"/>
</dbReference>
<feature type="transmembrane region" description="Helical" evidence="10">
    <location>
        <begin position="925"/>
        <end position="950"/>
    </location>
</feature>
<dbReference type="InterPro" id="IPR004763">
    <property type="entry name" value="CusA-like"/>
</dbReference>
<dbReference type="Gene3D" id="3.30.70.1430">
    <property type="entry name" value="Multidrug efflux transporter AcrB pore domain"/>
    <property type="match status" value="2"/>
</dbReference>
<dbReference type="InterPro" id="IPR003423">
    <property type="entry name" value="OMP_efflux"/>
</dbReference>
<feature type="transmembrane region" description="Helical" evidence="10">
    <location>
        <begin position="1042"/>
        <end position="1062"/>
    </location>
</feature>
<gene>
    <name evidence="11" type="ORF">SAMN05421638_1152</name>
</gene>
<dbReference type="Proteomes" id="UP000242560">
    <property type="component" value="Unassembled WGS sequence"/>
</dbReference>
<dbReference type="Pfam" id="PF02321">
    <property type="entry name" value="OEP"/>
    <property type="match status" value="1"/>
</dbReference>
<feature type="coiled-coil region" evidence="9">
    <location>
        <begin position="1211"/>
        <end position="1240"/>
    </location>
</feature>
<dbReference type="Gene3D" id="1.20.1640.10">
    <property type="entry name" value="Multidrug efflux transporter AcrB transmembrane domain"/>
    <property type="match status" value="2"/>
</dbReference>
<evidence type="ECO:0000256" key="8">
    <source>
        <dbReference type="ARBA" id="ARBA00023136"/>
    </source>
</evidence>
<dbReference type="PANTHER" id="PTHR32063:SF24">
    <property type="entry name" value="CATION EFFLUX SYSTEM (ACRB_ACRD_ACRF FAMILY)"/>
    <property type="match status" value="1"/>
</dbReference>
<evidence type="ECO:0000256" key="4">
    <source>
        <dbReference type="ARBA" id="ARBA00022448"/>
    </source>
</evidence>
<organism evidence="11 12">
    <name type="scientific">Kaistella treverensis</name>
    <dbReference type="NCBI Taxonomy" id="631455"/>
    <lineage>
        <taxon>Bacteria</taxon>
        <taxon>Pseudomonadati</taxon>
        <taxon>Bacteroidota</taxon>
        <taxon>Flavobacteriia</taxon>
        <taxon>Flavobacteriales</taxon>
        <taxon>Weeksellaceae</taxon>
        <taxon>Chryseobacterium group</taxon>
        <taxon>Kaistella</taxon>
    </lineage>
</organism>
<feature type="coiled-coil region" evidence="9">
    <location>
        <begin position="1330"/>
        <end position="1357"/>
    </location>
</feature>
<comment type="similarity">
    <text evidence="3">Belongs to the resistance-nodulation-cell division (RND) (TC 2.A.6) family.</text>
</comment>
<dbReference type="RefSeq" id="WP_089819489.1">
    <property type="nucleotide sequence ID" value="NZ_FORQ01000002.1"/>
</dbReference>
<keyword evidence="5" id="KW-1003">Cell membrane</keyword>
<feature type="transmembrane region" description="Helical" evidence="10">
    <location>
        <begin position="874"/>
        <end position="893"/>
    </location>
</feature>
<dbReference type="Gene3D" id="3.30.70.1320">
    <property type="entry name" value="Multidrug efflux transporter AcrB pore domain like"/>
    <property type="match status" value="1"/>
</dbReference>
<evidence type="ECO:0000256" key="7">
    <source>
        <dbReference type="ARBA" id="ARBA00022989"/>
    </source>
</evidence>
<dbReference type="InterPro" id="IPR027463">
    <property type="entry name" value="AcrB_DN_DC_subdom"/>
</dbReference>
<dbReference type="GO" id="GO:0042910">
    <property type="term" value="F:xenobiotic transmembrane transporter activity"/>
    <property type="evidence" value="ECO:0007669"/>
    <property type="project" value="TreeGrafter"/>
</dbReference>
<feature type="transmembrane region" description="Helical" evidence="10">
    <location>
        <begin position="1004"/>
        <end position="1030"/>
    </location>
</feature>
<dbReference type="SUPFAM" id="SSF56954">
    <property type="entry name" value="Outer membrane efflux proteins (OEP)"/>
    <property type="match status" value="1"/>
</dbReference>
<proteinExistence type="inferred from homology"/>
<reference evidence="12" key="1">
    <citation type="submission" date="2016-10" db="EMBL/GenBank/DDBJ databases">
        <authorList>
            <person name="Varghese N."/>
            <person name="Submissions S."/>
        </authorList>
    </citation>
    <scope>NUCLEOTIDE SEQUENCE [LARGE SCALE GENOMIC DNA]</scope>
    <source>
        <strain evidence="12">DSM 22251</strain>
    </source>
</reference>
<feature type="transmembrane region" description="Helical" evidence="10">
    <location>
        <begin position="524"/>
        <end position="554"/>
    </location>
</feature>
<comment type="similarity">
    <text evidence="2">Belongs to the outer membrane factor (OMF) (TC 1.B.17) family.</text>
</comment>
<dbReference type="Gene3D" id="3.30.70.1440">
    <property type="entry name" value="Multidrug efflux transporter AcrB pore domain"/>
    <property type="match status" value="1"/>
</dbReference>
<evidence type="ECO:0000313" key="11">
    <source>
        <dbReference type="EMBL" id="SFI84532.1"/>
    </source>
</evidence>
<dbReference type="EMBL" id="FORQ01000002">
    <property type="protein sequence ID" value="SFI84532.1"/>
    <property type="molecule type" value="Genomic_DNA"/>
</dbReference>
<dbReference type="GO" id="GO:0015562">
    <property type="term" value="F:efflux transmembrane transporter activity"/>
    <property type="evidence" value="ECO:0007669"/>
    <property type="project" value="InterPro"/>
</dbReference>
<feature type="transmembrane region" description="Helical" evidence="10">
    <location>
        <begin position="345"/>
        <end position="363"/>
    </location>
</feature>
<dbReference type="GO" id="GO:0005886">
    <property type="term" value="C:plasma membrane"/>
    <property type="evidence" value="ECO:0007669"/>
    <property type="project" value="UniProtKB-SubCell"/>
</dbReference>
<keyword evidence="4" id="KW-0813">Transport</keyword>
<keyword evidence="8 10" id="KW-0472">Membrane</keyword>